<keyword evidence="1" id="KW-0805">Transcription regulation</keyword>
<evidence type="ECO:0000256" key="3">
    <source>
        <dbReference type="ARBA" id="ARBA00023242"/>
    </source>
</evidence>
<dbReference type="EMBL" id="CABFNQ020000747">
    <property type="protein sequence ID" value="CAH0033315.1"/>
    <property type="molecule type" value="Genomic_DNA"/>
</dbReference>
<dbReference type="InterPro" id="IPR051127">
    <property type="entry name" value="Fungal_SecMet_Regulators"/>
</dbReference>
<dbReference type="GO" id="GO:0008270">
    <property type="term" value="F:zinc ion binding"/>
    <property type="evidence" value="ECO:0007669"/>
    <property type="project" value="InterPro"/>
</dbReference>
<feature type="domain" description="Xylanolytic transcriptional activator regulatory" evidence="4">
    <location>
        <begin position="98"/>
        <end position="173"/>
    </location>
</feature>
<keyword evidence="3" id="KW-0539">Nucleus</keyword>
<dbReference type="GO" id="GO:0006351">
    <property type="term" value="P:DNA-templated transcription"/>
    <property type="evidence" value="ECO:0007669"/>
    <property type="project" value="InterPro"/>
</dbReference>
<evidence type="ECO:0000313" key="6">
    <source>
        <dbReference type="Proteomes" id="UP000696573"/>
    </source>
</evidence>
<dbReference type="GO" id="GO:0000978">
    <property type="term" value="F:RNA polymerase II cis-regulatory region sequence-specific DNA binding"/>
    <property type="evidence" value="ECO:0007669"/>
    <property type="project" value="TreeGrafter"/>
</dbReference>
<evidence type="ECO:0000313" key="5">
    <source>
        <dbReference type="EMBL" id="CAH0033315.1"/>
    </source>
</evidence>
<dbReference type="Proteomes" id="UP000696573">
    <property type="component" value="Unassembled WGS sequence"/>
</dbReference>
<organism evidence="5 6">
    <name type="scientific">Clonostachys rhizophaga</name>
    <dbReference type="NCBI Taxonomy" id="160324"/>
    <lineage>
        <taxon>Eukaryota</taxon>
        <taxon>Fungi</taxon>
        <taxon>Dikarya</taxon>
        <taxon>Ascomycota</taxon>
        <taxon>Pezizomycotina</taxon>
        <taxon>Sordariomycetes</taxon>
        <taxon>Hypocreomycetidae</taxon>
        <taxon>Hypocreales</taxon>
        <taxon>Bionectriaceae</taxon>
        <taxon>Clonostachys</taxon>
    </lineage>
</organism>
<name>A0A9N9YTI4_9HYPO</name>
<comment type="caution">
    <text evidence="5">The sequence shown here is derived from an EMBL/GenBank/DDBJ whole genome shotgun (WGS) entry which is preliminary data.</text>
</comment>
<dbReference type="OrthoDB" id="2571985at2759"/>
<dbReference type="PANTHER" id="PTHR47424:SF15">
    <property type="entry name" value="ZN(II)2CYS6 TRANSCRIPTION FACTOR (EUROFUNG)"/>
    <property type="match status" value="1"/>
</dbReference>
<evidence type="ECO:0000256" key="2">
    <source>
        <dbReference type="ARBA" id="ARBA00023163"/>
    </source>
</evidence>
<accession>A0A9N9YTI4</accession>
<proteinExistence type="predicted"/>
<dbReference type="Pfam" id="PF04082">
    <property type="entry name" value="Fungal_trans"/>
    <property type="match status" value="1"/>
</dbReference>
<dbReference type="GO" id="GO:0005634">
    <property type="term" value="C:nucleus"/>
    <property type="evidence" value="ECO:0007669"/>
    <property type="project" value="TreeGrafter"/>
</dbReference>
<evidence type="ECO:0000256" key="1">
    <source>
        <dbReference type="ARBA" id="ARBA00023015"/>
    </source>
</evidence>
<reference evidence="5" key="1">
    <citation type="submission" date="2021-10" db="EMBL/GenBank/DDBJ databases">
        <authorList>
            <person name="Piombo E."/>
        </authorList>
    </citation>
    <scope>NUCLEOTIDE SEQUENCE</scope>
</reference>
<dbReference type="AlphaFoldDB" id="A0A9N9YTI4"/>
<keyword evidence="6" id="KW-1185">Reference proteome</keyword>
<dbReference type="GO" id="GO:0000435">
    <property type="term" value="P:positive regulation of transcription from RNA polymerase II promoter by galactose"/>
    <property type="evidence" value="ECO:0007669"/>
    <property type="project" value="TreeGrafter"/>
</dbReference>
<protein>
    <recommendedName>
        <fullName evidence="4">Xylanolytic transcriptional activator regulatory domain-containing protein</fullName>
    </recommendedName>
</protein>
<dbReference type="CDD" id="cd12148">
    <property type="entry name" value="fungal_TF_MHR"/>
    <property type="match status" value="1"/>
</dbReference>
<gene>
    <name evidence="5" type="ORF">CRHIZ90672A_00008660</name>
</gene>
<keyword evidence="2" id="KW-0804">Transcription</keyword>
<dbReference type="SMART" id="SM00906">
    <property type="entry name" value="Fungal_trans"/>
    <property type="match status" value="1"/>
</dbReference>
<dbReference type="InterPro" id="IPR007219">
    <property type="entry name" value="XnlR_reg_dom"/>
</dbReference>
<dbReference type="PANTHER" id="PTHR47424">
    <property type="entry name" value="REGULATORY PROTEIN GAL4"/>
    <property type="match status" value="1"/>
</dbReference>
<sequence>MVDKPEFLAKCTALWTDGASAVTQSFVALYYSLMSLGALVGIREDEPVDGIENLEWSRIFFEEARSRTSVSMVTDIEMVQCYFFLAKICQNELNNHSAYMYGGLAVRTALAMGINREPQPNQKLDTALTKAASRTWWSLYSLETEMSFAMGRPDSLGADVYHNRRYPAIRDDPAYSGSPPELLEPPHCAMIKAMVDFARITKSVILGIYLAESTLQQALALARQIEQDLERWLEGLPAQIRPSTSEDEPRPLKRIKDPQYAKKQRLVLKIRYHNVRILLFGYFLTKLSTLDRATAAGFQEELTKCLDSAKQTIETIYEACQRHDFFRTWFYNTMYILFATSIVLIYIPRESGKHELEYLYKLVEMAIEILEIMDESVVAMEAAKMIQGALTRTRCMIPLAPRDTAPGDTAPADTAAMEFQKTASWNTYAGLFDLTEGDLSGDLPFPLGDPSAMYPLGE</sequence>
<evidence type="ECO:0000259" key="4">
    <source>
        <dbReference type="SMART" id="SM00906"/>
    </source>
</evidence>
<dbReference type="GO" id="GO:0000981">
    <property type="term" value="F:DNA-binding transcription factor activity, RNA polymerase II-specific"/>
    <property type="evidence" value="ECO:0007669"/>
    <property type="project" value="TreeGrafter"/>
</dbReference>